<feature type="domain" description="Ribosomal RNA small subunit methyltransferase E PUA-like" evidence="12">
    <location>
        <begin position="34"/>
        <end position="76"/>
    </location>
</feature>
<dbReference type="GO" id="GO:0070475">
    <property type="term" value="P:rRNA base methylation"/>
    <property type="evidence" value="ECO:0007669"/>
    <property type="project" value="TreeGrafter"/>
</dbReference>
<dbReference type="InterPro" id="IPR029028">
    <property type="entry name" value="Alpha/beta_knot_MTases"/>
</dbReference>
<evidence type="ECO:0000313" key="13">
    <source>
        <dbReference type="EMBL" id="TWU26920.1"/>
    </source>
</evidence>
<dbReference type="Proteomes" id="UP000316304">
    <property type="component" value="Unassembled WGS sequence"/>
</dbReference>
<dbReference type="PANTHER" id="PTHR30027:SF3">
    <property type="entry name" value="16S RRNA (URACIL(1498)-N(3))-METHYLTRANSFERASE"/>
    <property type="match status" value="1"/>
</dbReference>
<keyword evidence="5 10" id="KW-0489">Methyltransferase</keyword>
<dbReference type="InterPro" id="IPR046886">
    <property type="entry name" value="RsmE_MTase_dom"/>
</dbReference>
<evidence type="ECO:0000256" key="2">
    <source>
        <dbReference type="ARBA" id="ARBA00005528"/>
    </source>
</evidence>
<name>A0A5C6CQT6_9BACT</name>
<evidence type="ECO:0000259" key="11">
    <source>
        <dbReference type="Pfam" id="PF04452"/>
    </source>
</evidence>
<organism evidence="13 14">
    <name type="scientific">Novipirellula galeiformis</name>
    <dbReference type="NCBI Taxonomy" id="2528004"/>
    <lineage>
        <taxon>Bacteria</taxon>
        <taxon>Pseudomonadati</taxon>
        <taxon>Planctomycetota</taxon>
        <taxon>Planctomycetia</taxon>
        <taxon>Pirellulales</taxon>
        <taxon>Pirellulaceae</taxon>
        <taxon>Novipirellula</taxon>
    </lineage>
</organism>
<dbReference type="SUPFAM" id="SSF75217">
    <property type="entry name" value="alpha/beta knot"/>
    <property type="match status" value="1"/>
</dbReference>
<dbReference type="AlphaFoldDB" id="A0A5C6CQT6"/>
<comment type="subcellular location">
    <subcellularLocation>
        <location evidence="1 10">Cytoplasm</location>
    </subcellularLocation>
</comment>
<accession>A0A5C6CQT6</accession>
<evidence type="ECO:0000256" key="3">
    <source>
        <dbReference type="ARBA" id="ARBA00022490"/>
    </source>
</evidence>
<evidence type="ECO:0000256" key="8">
    <source>
        <dbReference type="ARBA" id="ARBA00025699"/>
    </source>
</evidence>
<dbReference type="GO" id="GO:0070042">
    <property type="term" value="F:rRNA (uridine-N3-)-methyltransferase activity"/>
    <property type="evidence" value="ECO:0007669"/>
    <property type="project" value="TreeGrafter"/>
</dbReference>
<reference evidence="13 14" key="1">
    <citation type="submission" date="2019-02" db="EMBL/GenBank/DDBJ databases">
        <title>Deep-cultivation of Planctomycetes and their phenomic and genomic characterization uncovers novel biology.</title>
        <authorList>
            <person name="Wiegand S."/>
            <person name="Jogler M."/>
            <person name="Boedeker C."/>
            <person name="Pinto D."/>
            <person name="Vollmers J."/>
            <person name="Rivas-Marin E."/>
            <person name="Kohn T."/>
            <person name="Peeters S.H."/>
            <person name="Heuer A."/>
            <person name="Rast P."/>
            <person name="Oberbeckmann S."/>
            <person name="Bunk B."/>
            <person name="Jeske O."/>
            <person name="Meyerdierks A."/>
            <person name="Storesund J.E."/>
            <person name="Kallscheuer N."/>
            <person name="Luecker S."/>
            <person name="Lage O.M."/>
            <person name="Pohl T."/>
            <person name="Merkel B.J."/>
            <person name="Hornburger P."/>
            <person name="Mueller R.-W."/>
            <person name="Bruemmer F."/>
            <person name="Labrenz M."/>
            <person name="Spormann A.M."/>
            <person name="Op Den Camp H."/>
            <person name="Overmann J."/>
            <person name="Amann R."/>
            <person name="Jetten M.S.M."/>
            <person name="Mascher T."/>
            <person name="Medema M.H."/>
            <person name="Devos D.P."/>
            <person name="Kaster A.-K."/>
            <person name="Ovreas L."/>
            <person name="Rohde M."/>
            <person name="Galperin M.Y."/>
            <person name="Jogler C."/>
        </authorList>
    </citation>
    <scope>NUCLEOTIDE SEQUENCE [LARGE SCALE GENOMIC DNA]</scope>
    <source>
        <strain evidence="13 14">Pla52o</strain>
    </source>
</reference>
<evidence type="ECO:0000256" key="7">
    <source>
        <dbReference type="ARBA" id="ARBA00022691"/>
    </source>
</evidence>
<dbReference type="InterPro" id="IPR029026">
    <property type="entry name" value="tRNA_m1G_MTases_N"/>
</dbReference>
<keyword evidence="3 10" id="KW-0963">Cytoplasm</keyword>
<keyword evidence="7 10" id="KW-0949">S-adenosyl-L-methionine</keyword>
<dbReference type="CDD" id="cd18084">
    <property type="entry name" value="RsmE-like"/>
    <property type="match status" value="1"/>
</dbReference>
<sequence length="253" mass="27853">MLSRVFRRSPTHTMTRRYYCPNLPLKGGKVALLDTEAQHAIRVMRANAGDGITLFDGQGNEADATIDAVTRRECFCSANPSTRPNRESTTSLHLGIALPKPDRCRELIERLTEIGVRTVTPVVAARTQREPSAALLEKLRRTVIEACKQSGRNRLMTIQAPVTTATFVAEPAVPSETRWIAHPNDECEDVLRSPPASRPDEETKSYLVAVGPEGGWTDDEVALASQHGFQCLPLGNRIYRIETAAVVIAARLL</sequence>
<evidence type="ECO:0000313" key="14">
    <source>
        <dbReference type="Proteomes" id="UP000316304"/>
    </source>
</evidence>
<keyword evidence="6 10" id="KW-0808">Transferase</keyword>
<dbReference type="NCBIfam" id="TIGR00046">
    <property type="entry name" value="RsmE family RNA methyltransferase"/>
    <property type="match status" value="1"/>
</dbReference>
<protein>
    <recommendedName>
        <fullName evidence="10">Ribosomal RNA small subunit methyltransferase E</fullName>
        <ecNumber evidence="10">2.1.1.193</ecNumber>
    </recommendedName>
</protein>
<comment type="caution">
    <text evidence="13">The sequence shown here is derived from an EMBL/GenBank/DDBJ whole genome shotgun (WGS) entry which is preliminary data.</text>
</comment>
<evidence type="ECO:0000256" key="6">
    <source>
        <dbReference type="ARBA" id="ARBA00022679"/>
    </source>
</evidence>
<dbReference type="EC" id="2.1.1.193" evidence="10"/>
<dbReference type="EMBL" id="SJPT01000001">
    <property type="protein sequence ID" value="TWU26920.1"/>
    <property type="molecule type" value="Genomic_DNA"/>
</dbReference>
<feature type="domain" description="Ribosomal RNA small subunit methyltransferase E methyltransferase" evidence="11">
    <location>
        <begin position="87"/>
        <end position="252"/>
    </location>
</feature>
<proteinExistence type="inferred from homology"/>
<evidence type="ECO:0000259" key="12">
    <source>
        <dbReference type="Pfam" id="PF20260"/>
    </source>
</evidence>
<dbReference type="InterPro" id="IPR006700">
    <property type="entry name" value="RsmE"/>
</dbReference>
<dbReference type="SUPFAM" id="SSF88697">
    <property type="entry name" value="PUA domain-like"/>
    <property type="match status" value="1"/>
</dbReference>
<evidence type="ECO:0000256" key="4">
    <source>
        <dbReference type="ARBA" id="ARBA00022552"/>
    </source>
</evidence>
<dbReference type="PANTHER" id="PTHR30027">
    <property type="entry name" value="RIBOSOMAL RNA SMALL SUBUNIT METHYLTRANSFERASE E"/>
    <property type="match status" value="1"/>
</dbReference>
<gene>
    <name evidence="13" type="primary">rsmE</name>
    <name evidence="13" type="ORF">Pla52o_07760</name>
</gene>
<comment type="function">
    <text evidence="8 10">Specifically methylates the N3 position of the uracil ring of uridine 1498 (m3U1498) in 16S rRNA. Acts on the fully assembled 30S ribosomal subunit.</text>
</comment>
<evidence type="ECO:0000256" key="1">
    <source>
        <dbReference type="ARBA" id="ARBA00004496"/>
    </source>
</evidence>
<evidence type="ECO:0000256" key="9">
    <source>
        <dbReference type="ARBA" id="ARBA00047944"/>
    </source>
</evidence>
<dbReference type="Pfam" id="PF04452">
    <property type="entry name" value="Methyltrans_RNA"/>
    <property type="match status" value="1"/>
</dbReference>
<dbReference type="InterPro" id="IPR015947">
    <property type="entry name" value="PUA-like_sf"/>
</dbReference>
<dbReference type="Pfam" id="PF20260">
    <property type="entry name" value="PUA_4"/>
    <property type="match status" value="1"/>
</dbReference>
<dbReference type="GO" id="GO:0005737">
    <property type="term" value="C:cytoplasm"/>
    <property type="evidence" value="ECO:0007669"/>
    <property type="project" value="UniProtKB-SubCell"/>
</dbReference>
<evidence type="ECO:0000256" key="5">
    <source>
        <dbReference type="ARBA" id="ARBA00022603"/>
    </source>
</evidence>
<dbReference type="PIRSF" id="PIRSF015601">
    <property type="entry name" value="MTase_slr0722"/>
    <property type="match status" value="1"/>
</dbReference>
<evidence type="ECO:0000256" key="10">
    <source>
        <dbReference type="PIRNR" id="PIRNR015601"/>
    </source>
</evidence>
<dbReference type="Gene3D" id="3.40.1280.10">
    <property type="match status" value="1"/>
</dbReference>
<keyword evidence="4 10" id="KW-0698">rRNA processing</keyword>
<comment type="catalytic activity">
    <reaction evidence="9 10">
        <text>uridine(1498) in 16S rRNA + S-adenosyl-L-methionine = N(3)-methyluridine(1498) in 16S rRNA + S-adenosyl-L-homocysteine + H(+)</text>
        <dbReference type="Rhea" id="RHEA:42920"/>
        <dbReference type="Rhea" id="RHEA-COMP:10283"/>
        <dbReference type="Rhea" id="RHEA-COMP:10284"/>
        <dbReference type="ChEBI" id="CHEBI:15378"/>
        <dbReference type="ChEBI" id="CHEBI:57856"/>
        <dbReference type="ChEBI" id="CHEBI:59789"/>
        <dbReference type="ChEBI" id="CHEBI:65315"/>
        <dbReference type="ChEBI" id="CHEBI:74502"/>
        <dbReference type="EC" id="2.1.1.193"/>
    </reaction>
</comment>
<keyword evidence="14" id="KW-1185">Reference proteome</keyword>
<comment type="similarity">
    <text evidence="2 10">Belongs to the RNA methyltransferase RsmE family.</text>
</comment>
<dbReference type="InterPro" id="IPR046887">
    <property type="entry name" value="RsmE_PUA-like"/>
</dbReference>